<dbReference type="Proteomes" id="UP001160148">
    <property type="component" value="Unassembled WGS sequence"/>
</dbReference>
<keyword evidence="3" id="KW-1185">Reference proteome</keyword>
<gene>
    <name evidence="2" type="ORF">MEUPH1_LOCUS5477</name>
</gene>
<feature type="chain" id="PRO_5043527457" description="Mp1-like effector" evidence="1">
    <location>
        <begin position="20"/>
        <end position="143"/>
    </location>
</feature>
<dbReference type="AlphaFoldDB" id="A0AAV0VZ30"/>
<evidence type="ECO:0008006" key="4">
    <source>
        <dbReference type="Google" id="ProtNLM"/>
    </source>
</evidence>
<name>A0AAV0VZ30_9HEMI</name>
<evidence type="ECO:0000313" key="2">
    <source>
        <dbReference type="EMBL" id="CAI6348840.1"/>
    </source>
</evidence>
<protein>
    <recommendedName>
        <fullName evidence="4">Mp1-like effector</fullName>
    </recommendedName>
</protein>
<evidence type="ECO:0000256" key="1">
    <source>
        <dbReference type="SAM" id="SignalP"/>
    </source>
</evidence>
<accession>A0AAV0VZ30</accession>
<organism evidence="2 3">
    <name type="scientific">Macrosiphum euphorbiae</name>
    <name type="common">potato aphid</name>
    <dbReference type="NCBI Taxonomy" id="13131"/>
    <lineage>
        <taxon>Eukaryota</taxon>
        <taxon>Metazoa</taxon>
        <taxon>Ecdysozoa</taxon>
        <taxon>Arthropoda</taxon>
        <taxon>Hexapoda</taxon>
        <taxon>Insecta</taxon>
        <taxon>Pterygota</taxon>
        <taxon>Neoptera</taxon>
        <taxon>Paraneoptera</taxon>
        <taxon>Hemiptera</taxon>
        <taxon>Sternorrhyncha</taxon>
        <taxon>Aphidomorpha</taxon>
        <taxon>Aphidoidea</taxon>
        <taxon>Aphididae</taxon>
        <taxon>Macrosiphini</taxon>
        <taxon>Macrosiphum</taxon>
    </lineage>
</organism>
<keyword evidence="1" id="KW-0732">Signal</keyword>
<feature type="signal peptide" evidence="1">
    <location>
        <begin position="1"/>
        <end position="19"/>
    </location>
</feature>
<sequence>MTVKISVFAVVLIATCVRASLYQPPVPPTLSLSMPYMPNYPEDNPCFNEFKKSVYTMNQALANIIAAARSAYNYHTLYKNQPGLNMEINEKKEIFDKALNFFENKLLKYRQALINYKALLEYTKNSPPVVSMDDDIPIDRDLL</sequence>
<dbReference type="EMBL" id="CARXXK010000001">
    <property type="protein sequence ID" value="CAI6348840.1"/>
    <property type="molecule type" value="Genomic_DNA"/>
</dbReference>
<comment type="caution">
    <text evidence="2">The sequence shown here is derived from an EMBL/GenBank/DDBJ whole genome shotgun (WGS) entry which is preliminary data.</text>
</comment>
<evidence type="ECO:0000313" key="3">
    <source>
        <dbReference type="Proteomes" id="UP001160148"/>
    </source>
</evidence>
<reference evidence="2 3" key="1">
    <citation type="submission" date="2023-01" db="EMBL/GenBank/DDBJ databases">
        <authorList>
            <person name="Whitehead M."/>
        </authorList>
    </citation>
    <scope>NUCLEOTIDE SEQUENCE [LARGE SCALE GENOMIC DNA]</scope>
</reference>
<proteinExistence type="predicted"/>